<dbReference type="AlphaFoldDB" id="A0A0E1VZQ8"/>
<dbReference type="Pfam" id="PF13628">
    <property type="entry name" value="DUF4142"/>
    <property type="match status" value="1"/>
</dbReference>
<organism evidence="3">
    <name type="scientific">Burkholderia pseudomallei 1710a</name>
    <dbReference type="NCBI Taxonomy" id="320371"/>
    <lineage>
        <taxon>Bacteria</taxon>
        <taxon>Pseudomonadati</taxon>
        <taxon>Pseudomonadota</taxon>
        <taxon>Betaproteobacteria</taxon>
        <taxon>Burkholderiales</taxon>
        <taxon>Burkholderiaceae</taxon>
        <taxon>Burkholderia</taxon>
        <taxon>pseudomallei group</taxon>
    </lineage>
</organism>
<sequence>MTPMHTLSFAALLSALPLAAHAQDAQLTDPQIAAIVVTANQVDIDAGKLAQGRTHTKQVKDFANLMVTDHTSVNEAAVALATKLSLKPEDNATSGALKRGGDDNIAMLKTLRGHEFDKAYIGHEVAYHQQVLDAMDKALIPAAKNGELKALLVKVRPAFAAHLEHARDLQSKLGGDRDRKAD</sequence>
<evidence type="ECO:0000256" key="1">
    <source>
        <dbReference type="SAM" id="SignalP"/>
    </source>
</evidence>
<dbReference type="InterPro" id="IPR012347">
    <property type="entry name" value="Ferritin-like"/>
</dbReference>
<dbReference type="HOGENOM" id="CLU_079636_3_0_4"/>
<proteinExistence type="predicted"/>
<feature type="domain" description="DUF4142" evidence="2">
    <location>
        <begin position="28"/>
        <end position="169"/>
    </location>
</feature>
<dbReference type="Gene3D" id="1.20.1260.10">
    <property type="match status" value="1"/>
</dbReference>
<name>A0A0E1VZQ8_BURPE</name>
<evidence type="ECO:0000259" key="2">
    <source>
        <dbReference type="Pfam" id="PF13628"/>
    </source>
</evidence>
<keyword evidence="1" id="KW-0732">Signal</keyword>
<dbReference type="EMBL" id="CM000833">
    <property type="protein sequence ID" value="EET05541.1"/>
    <property type="molecule type" value="Genomic_DNA"/>
</dbReference>
<accession>A0A0E1VZQ8</accession>
<dbReference type="Proteomes" id="UP000001812">
    <property type="component" value="Chromosome II"/>
</dbReference>
<feature type="signal peptide" evidence="1">
    <location>
        <begin position="1"/>
        <end position="22"/>
    </location>
</feature>
<dbReference type="PANTHER" id="PTHR38593">
    <property type="entry name" value="BLR2558 PROTEIN"/>
    <property type="match status" value="1"/>
</dbReference>
<reference evidence="3" key="1">
    <citation type="submission" date="2009-05" db="EMBL/GenBank/DDBJ databases">
        <authorList>
            <person name="Harkins D.M."/>
            <person name="DeShazer D."/>
            <person name="Woods D.E."/>
            <person name="Brinkac L.M."/>
            <person name="Brown K.A."/>
            <person name="Hung G.C."/>
            <person name="Tuanyok A."/>
            <person name="Zhang B."/>
            <person name="Nierman W.C."/>
        </authorList>
    </citation>
    <scope>NUCLEOTIDE SEQUENCE [LARGE SCALE GENOMIC DNA]</scope>
    <source>
        <strain evidence="3">1710a</strain>
    </source>
</reference>
<dbReference type="RefSeq" id="WP_004525579.1">
    <property type="nucleotide sequence ID" value="NZ_CM000833.1"/>
</dbReference>
<feature type="chain" id="PRO_5002388120" description="DUF4142 domain-containing protein" evidence="1">
    <location>
        <begin position="23"/>
        <end position="182"/>
    </location>
</feature>
<evidence type="ECO:0000313" key="3">
    <source>
        <dbReference type="EMBL" id="EET05541.1"/>
    </source>
</evidence>
<dbReference type="InterPro" id="IPR025419">
    <property type="entry name" value="DUF4142"/>
</dbReference>
<gene>
    <name evidence="3" type="ORF">BURPS1710A_A2555</name>
</gene>
<protein>
    <recommendedName>
        <fullName evidence="2">DUF4142 domain-containing protein</fullName>
    </recommendedName>
</protein>
<dbReference type="PANTHER" id="PTHR38593:SF1">
    <property type="entry name" value="BLR2558 PROTEIN"/>
    <property type="match status" value="1"/>
</dbReference>